<evidence type="ECO:0000313" key="1">
    <source>
        <dbReference type="EMBL" id="KAL2801612.1"/>
    </source>
</evidence>
<dbReference type="EMBL" id="JBFXLT010000290">
    <property type="protein sequence ID" value="KAL2801612.1"/>
    <property type="molecule type" value="Genomic_DNA"/>
</dbReference>
<gene>
    <name evidence="1" type="ORF">BJX63DRAFT_426628</name>
</gene>
<accession>A0ABR4GRI2</accession>
<sequence>MTTDSIINVIPTTYDINNCILIFSFPAKPTYSRTIMGRSKQQQQQQQVRSSIGRIRLTGAPRPPLKVDTLSLNRCGLPISKPRKSTKKLRIMWRPKRRSRYAKAGFKDYDRAHERLASTITRLRMCSLGFCKAFIRKYTVKPSAGGCET</sequence>
<evidence type="ECO:0000313" key="2">
    <source>
        <dbReference type="Proteomes" id="UP001610334"/>
    </source>
</evidence>
<keyword evidence="2" id="KW-1185">Reference proteome</keyword>
<reference evidence="1 2" key="1">
    <citation type="submission" date="2024-07" db="EMBL/GenBank/DDBJ databases">
        <title>Section-level genome sequencing and comparative genomics of Aspergillus sections Usti and Cavernicolus.</title>
        <authorList>
            <consortium name="Lawrence Berkeley National Laboratory"/>
            <person name="Nybo J.L."/>
            <person name="Vesth T.C."/>
            <person name="Theobald S."/>
            <person name="Frisvad J.C."/>
            <person name="Larsen T.O."/>
            <person name="Kjaerboelling I."/>
            <person name="Rothschild-Mancinelli K."/>
            <person name="Lyhne E.K."/>
            <person name="Kogle M.E."/>
            <person name="Barry K."/>
            <person name="Clum A."/>
            <person name="Na H."/>
            <person name="Ledsgaard L."/>
            <person name="Lin J."/>
            <person name="Lipzen A."/>
            <person name="Kuo A."/>
            <person name="Riley R."/>
            <person name="Mondo S."/>
            <person name="Labutti K."/>
            <person name="Haridas S."/>
            <person name="Pangalinan J."/>
            <person name="Salamov A.A."/>
            <person name="Simmons B.A."/>
            <person name="Magnuson J.K."/>
            <person name="Chen J."/>
            <person name="Drula E."/>
            <person name="Henrissat B."/>
            <person name="Wiebenga A."/>
            <person name="Lubbers R.J."/>
            <person name="Gomes A.C."/>
            <person name="Makela M.R."/>
            <person name="Stajich J."/>
            <person name="Grigoriev I.V."/>
            <person name="Mortensen U.H."/>
            <person name="De Vries R.P."/>
            <person name="Baker S.E."/>
            <person name="Andersen M.R."/>
        </authorList>
    </citation>
    <scope>NUCLEOTIDE SEQUENCE [LARGE SCALE GENOMIC DNA]</scope>
    <source>
        <strain evidence="1 2">CBS 588.65</strain>
    </source>
</reference>
<dbReference type="Proteomes" id="UP001610334">
    <property type="component" value="Unassembled WGS sequence"/>
</dbReference>
<organism evidence="1 2">
    <name type="scientific">Aspergillus granulosus</name>
    <dbReference type="NCBI Taxonomy" id="176169"/>
    <lineage>
        <taxon>Eukaryota</taxon>
        <taxon>Fungi</taxon>
        <taxon>Dikarya</taxon>
        <taxon>Ascomycota</taxon>
        <taxon>Pezizomycotina</taxon>
        <taxon>Eurotiomycetes</taxon>
        <taxon>Eurotiomycetidae</taxon>
        <taxon>Eurotiales</taxon>
        <taxon>Aspergillaceae</taxon>
        <taxon>Aspergillus</taxon>
        <taxon>Aspergillus subgen. Nidulantes</taxon>
    </lineage>
</organism>
<comment type="caution">
    <text evidence="1">The sequence shown here is derived from an EMBL/GenBank/DDBJ whole genome shotgun (WGS) entry which is preliminary data.</text>
</comment>
<protein>
    <submittedName>
        <fullName evidence="1">Uncharacterized protein</fullName>
    </submittedName>
</protein>
<proteinExistence type="predicted"/>
<name>A0ABR4GRI2_9EURO</name>